<evidence type="ECO:0000256" key="10">
    <source>
        <dbReference type="ARBA" id="ARBA00023315"/>
    </source>
</evidence>
<keyword evidence="17" id="KW-1185">Reference proteome</keyword>
<evidence type="ECO:0000259" key="15">
    <source>
        <dbReference type="Pfam" id="PF07085"/>
    </source>
</evidence>
<dbReference type="NCBIfam" id="NF004167">
    <property type="entry name" value="PRK05632.1"/>
    <property type="match status" value="1"/>
</dbReference>
<dbReference type="InterPro" id="IPR028979">
    <property type="entry name" value="Ser_kin/Pase_Hpr-like_N_sf"/>
</dbReference>
<dbReference type="RefSeq" id="WP_184172699.1">
    <property type="nucleotide sequence ID" value="NZ_BAABAG010000009.1"/>
</dbReference>
<proteinExistence type="inferred from homology"/>
<dbReference type="InterPro" id="IPR004614">
    <property type="entry name" value="P_AcTrfase"/>
</dbReference>
<comment type="function">
    <text evidence="12 13">Involved in acetate metabolism.</text>
</comment>
<dbReference type="InterPro" id="IPR042113">
    <property type="entry name" value="P_AcTrfase_dom1"/>
</dbReference>
<comment type="domain">
    <text evidence="13">The N-terminal region seems to be important for proper quaternary structure. The C-terminal region contains the substrate-binding site.</text>
</comment>
<feature type="domain" description="DRTGG" evidence="15">
    <location>
        <begin position="212"/>
        <end position="322"/>
    </location>
</feature>
<dbReference type="GO" id="GO:0006085">
    <property type="term" value="P:acetyl-CoA biosynthetic process"/>
    <property type="evidence" value="ECO:0007669"/>
    <property type="project" value="UniProtKB-UniPathway"/>
</dbReference>
<dbReference type="Proteomes" id="UP000567246">
    <property type="component" value="Unassembled WGS sequence"/>
</dbReference>
<dbReference type="PANTHER" id="PTHR43356:SF3">
    <property type="entry name" value="PHOSPHATE ACETYLTRANSFERASE"/>
    <property type="match status" value="1"/>
</dbReference>
<organism evidence="16 17">
    <name type="scientific">Micrococcus endophyticus</name>
    <dbReference type="NCBI Taxonomy" id="455343"/>
    <lineage>
        <taxon>Bacteria</taxon>
        <taxon>Bacillati</taxon>
        <taxon>Actinomycetota</taxon>
        <taxon>Actinomycetes</taxon>
        <taxon>Micrococcales</taxon>
        <taxon>Micrococcaceae</taxon>
        <taxon>Micrococcus</taxon>
    </lineage>
</organism>
<dbReference type="InterPro" id="IPR002505">
    <property type="entry name" value="PTA_PTB"/>
</dbReference>
<comment type="caution">
    <text evidence="16">The sequence shown here is derived from an EMBL/GenBank/DDBJ whole genome shotgun (WGS) entry which is preliminary data.</text>
</comment>
<dbReference type="InterPro" id="IPR050500">
    <property type="entry name" value="Phos_Acetyltrans/Butyryltrans"/>
</dbReference>
<accession>A0A7W9N0N3</accession>
<name>A0A7W9N0N3_9MICC</name>
<evidence type="ECO:0000256" key="6">
    <source>
        <dbReference type="ARBA" id="ARBA00012707"/>
    </source>
</evidence>
<dbReference type="NCBIfam" id="NF007233">
    <property type="entry name" value="PRK09653.1"/>
    <property type="match status" value="1"/>
</dbReference>
<dbReference type="FunFam" id="3.40.50.10750:FF:000001">
    <property type="entry name" value="Phosphate acetyltransferase"/>
    <property type="match status" value="1"/>
</dbReference>
<evidence type="ECO:0000256" key="2">
    <source>
        <dbReference type="ARBA" id="ARBA00004496"/>
    </source>
</evidence>
<dbReference type="SUPFAM" id="SSF53659">
    <property type="entry name" value="Isocitrate/Isopropylmalate dehydrogenase-like"/>
    <property type="match status" value="1"/>
</dbReference>
<keyword evidence="9 13" id="KW-0808">Transferase</keyword>
<comment type="subcellular location">
    <subcellularLocation>
        <location evidence="2 13">Cytoplasm</location>
    </subcellularLocation>
</comment>
<dbReference type="GO" id="GO:0008959">
    <property type="term" value="F:phosphate acetyltransferase activity"/>
    <property type="evidence" value="ECO:0007669"/>
    <property type="project" value="UniProtKB-EC"/>
</dbReference>
<comment type="catalytic activity">
    <reaction evidence="1 13">
        <text>acetyl-CoA + phosphate = acetyl phosphate + CoA</text>
        <dbReference type="Rhea" id="RHEA:19521"/>
        <dbReference type="ChEBI" id="CHEBI:22191"/>
        <dbReference type="ChEBI" id="CHEBI:43474"/>
        <dbReference type="ChEBI" id="CHEBI:57287"/>
        <dbReference type="ChEBI" id="CHEBI:57288"/>
        <dbReference type="EC" id="2.3.1.8"/>
    </reaction>
</comment>
<comment type="similarity">
    <text evidence="5 13">In the N-terminal section; belongs to the CobB/CobQ family.</text>
</comment>
<dbReference type="GO" id="GO:0005737">
    <property type="term" value="C:cytoplasm"/>
    <property type="evidence" value="ECO:0007669"/>
    <property type="project" value="UniProtKB-SubCell"/>
</dbReference>
<dbReference type="NCBIfam" id="TIGR00651">
    <property type="entry name" value="pta"/>
    <property type="match status" value="1"/>
</dbReference>
<dbReference type="InterPro" id="IPR016475">
    <property type="entry name" value="P-Actrans_bac"/>
</dbReference>
<dbReference type="SUPFAM" id="SSF52540">
    <property type="entry name" value="P-loop containing nucleoside triphosphate hydrolases"/>
    <property type="match status" value="1"/>
</dbReference>
<evidence type="ECO:0000259" key="14">
    <source>
        <dbReference type="Pfam" id="PF01515"/>
    </source>
</evidence>
<evidence type="ECO:0000313" key="16">
    <source>
        <dbReference type="EMBL" id="MBB5849240.1"/>
    </source>
</evidence>
<evidence type="ECO:0000256" key="9">
    <source>
        <dbReference type="ARBA" id="ARBA00022679"/>
    </source>
</evidence>
<dbReference type="InterPro" id="IPR042112">
    <property type="entry name" value="P_AcTrfase_dom2"/>
</dbReference>
<keyword evidence="10 13" id="KW-0012">Acyltransferase</keyword>
<evidence type="ECO:0000256" key="8">
    <source>
        <dbReference type="ARBA" id="ARBA00022490"/>
    </source>
</evidence>
<dbReference type="InterPro" id="IPR010766">
    <property type="entry name" value="DRTGG"/>
</dbReference>
<evidence type="ECO:0000256" key="4">
    <source>
        <dbReference type="ARBA" id="ARBA00008756"/>
    </source>
</evidence>
<evidence type="ECO:0000256" key="3">
    <source>
        <dbReference type="ARBA" id="ARBA00004989"/>
    </source>
</evidence>
<feature type="domain" description="Phosphate acetyl/butaryl transferase" evidence="14">
    <location>
        <begin position="368"/>
        <end position="684"/>
    </location>
</feature>
<evidence type="ECO:0000313" key="17">
    <source>
        <dbReference type="Proteomes" id="UP000567246"/>
    </source>
</evidence>
<dbReference type="Gene3D" id="3.40.50.10950">
    <property type="match status" value="1"/>
</dbReference>
<dbReference type="PANTHER" id="PTHR43356">
    <property type="entry name" value="PHOSPHATE ACETYLTRANSFERASE"/>
    <property type="match status" value="1"/>
</dbReference>
<evidence type="ECO:0000256" key="13">
    <source>
        <dbReference type="PIRNR" id="PIRNR006107"/>
    </source>
</evidence>
<dbReference type="UniPathway" id="UPA00340">
    <property type="reaction ID" value="UER00459"/>
</dbReference>
<evidence type="ECO:0000256" key="1">
    <source>
        <dbReference type="ARBA" id="ARBA00000705"/>
    </source>
</evidence>
<evidence type="ECO:0000256" key="12">
    <source>
        <dbReference type="ARBA" id="ARBA00049955"/>
    </source>
</evidence>
<dbReference type="InterPro" id="IPR027417">
    <property type="entry name" value="P-loop_NTPase"/>
</dbReference>
<protein>
    <recommendedName>
        <fullName evidence="7 13">Phosphate acetyltransferase</fullName>
        <ecNumber evidence="6 13">2.3.1.8</ecNumber>
    </recommendedName>
    <alternativeName>
        <fullName evidence="11 13">Phosphotransacetylase</fullName>
    </alternativeName>
</protein>
<dbReference type="EC" id="2.3.1.8" evidence="6 13"/>
<dbReference type="Gene3D" id="3.40.50.300">
    <property type="entry name" value="P-loop containing nucleotide triphosphate hydrolases"/>
    <property type="match status" value="1"/>
</dbReference>
<dbReference type="Gene3D" id="3.40.1390.20">
    <property type="entry name" value="HprK N-terminal domain-like"/>
    <property type="match status" value="1"/>
</dbReference>
<gene>
    <name evidence="16" type="ORF">HDA33_001804</name>
</gene>
<dbReference type="SUPFAM" id="SSF75138">
    <property type="entry name" value="HprK N-terminal domain-like"/>
    <property type="match status" value="1"/>
</dbReference>
<comment type="similarity">
    <text evidence="4 13">In the C-terminal section; belongs to the phosphate acetyltransferase and butyryltransferase family.</text>
</comment>
<reference evidence="16 17" key="1">
    <citation type="submission" date="2020-08" db="EMBL/GenBank/DDBJ databases">
        <title>Sequencing the genomes of 1000 actinobacteria strains.</title>
        <authorList>
            <person name="Klenk H.-P."/>
        </authorList>
    </citation>
    <scope>NUCLEOTIDE SEQUENCE [LARGE SCALE GENOMIC DNA]</scope>
    <source>
        <strain evidence="16 17">DSM 17945</strain>
    </source>
</reference>
<comment type="pathway">
    <text evidence="3 13">Metabolic intermediate biosynthesis; acetyl-CoA biosynthesis; acetyl-CoA from acetate: step 2/2.</text>
</comment>
<evidence type="ECO:0000256" key="7">
    <source>
        <dbReference type="ARBA" id="ARBA00021528"/>
    </source>
</evidence>
<dbReference type="Pfam" id="PF01515">
    <property type="entry name" value="PTA_PTB"/>
    <property type="match status" value="1"/>
</dbReference>
<evidence type="ECO:0000256" key="11">
    <source>
        <dbReference type="ARBA" id="ARBA00031108"/>
    </source>
</evidence>
<dbReference type="Pfam" id="PF07085">
    <property type="entry name" value="DRTGG"/>
    <property type="match status" value="1"/>
</dbReference>
<sequence>MPQGIFVSTTSTGAGKSLVSLGLADSLYRRSGTVGYFRPVVPGEDVEADPMVLLMREQFGLTAEQARGGLTAAEARTLMAEGRGDEVQQRCVEQYDAMRAACGVVVVEGTDLISPDPAADLDLNAQLARNLGTPVVAVVSGAEMTPEHAADVVDLARRTLDDAGVELLAVMVNRADPRQLDAVGAAVRPGRHAWPVYVLPELPELAHPSVAEVATALRLEQVAGQETLDRDVAEVKAVSMEGGNFLEVLRDGALVIASGDRSDAILATVASSLTPDFPTPSGMILTNGILPNRQLQRLYLDAAFPVFATHDDTFTTAAKVSRVRSELSSAQPRKTAAALGTWHQRVDGDELLGRFDLPRTDVVTPLRFLHELITRARADRRRIVLPEGEDARVLRAAEILQRRDVCDLVVLGPEPAVKELASREGVDLAGIDLVDPADSPDLERYAQEYARLRAHRGVDLERAREVMQEGAYFGTMMVHLGDADGMVSGAAHTTANTIRPALEFVKTRPGASIVSSVFFMLLPDRALVYGDCAVNPDPDAEQLADIAVASAATAAQFGVDPRVAMLSYSTGVSGSGEAVDKVRAATELVRERAPELKVEGPLQYDAAVNASVAASKMPDSEVAGQATVFVFPDLNTGNNTYKAVQQSSGAVAVGPVLQGLNKPVNDLSRGTTVEDIVNTVAITAIQAQDQG</sequence>
<dbReference type="EMBL" id="JACHMW010000001">
    <property type="protein sequence ID" value="MBB5849240.1"/>
    <property type="molecule type" value="Genomic_DNA"/>
</dbReference>
<dbReference type="AlphaFoldDB" id="A0A7W9N0N3"/>
<dbReference type="CDD" id="cd03109">
    <property type="entry name" value="DTBS"/>
    <property type="match status" value="1"/>
</dbReference>
<evidence type="ECO:0000256" key="5">
    <source>
        <dbReference type="ARBA" id="ARBA00009786"/>
    </source>
</evidence>
<dbReference type="PIRSF" id="PIRSF006107">
    <property type="entry name" value="PhpActrans_proteobac"/>
    <property type="match status" value="1"/>
</dbReference>
<dbReference type="Pfam" id="PF13500">
    <property type="entry name" value="AAA_26"/>
    <property type="match status" value="1"/>
</dbReference>
<dbReference type="Gene3D" id="3.40.50.10750">
    <property type="entry name" value="Isocitrate/Isopropylmalate dehydrogenase-like"/>
    <property type="match status" value="1"/>
</dbReference>
<keyword evidence="8 13" id="KW-0963">Cytoplasm</keyword>